<proteinExistence type="predicted"/>
<dbReference type="RefSeq" id="WP_188781267.1">
    <property type="nucleotide sequence ID" value="NZ_BMKQ01000002.1"/>
</dbReference>
<reference evidence="2" key="1">
    <citation type="journal article" date="2014" name="Int. J. Syst. Evol. Microbiol.">
        <title>Complete genome sequence of Corynebacterium casei LMG S-19264T (=DSM 44701T), isolated from a smear-ripened cheese.</title>
        <authorList>
            <consortium name="US DOE Joint Genome Institute (JGI-PGF)"/>
            <person name="Walter F."/>
            <person name="Albersmeier A."/>
            <person name="Kalinowski J."/>
            <person name="Ruckert C."/>
        </authorList>
    </citation>
    <scope>NUCLEOTIDE SEQUENCE</scope>
    <source>
        <strain evidence="2">CGMCC 1.16067</strain>
    </source>
</reference>
<organism evidence="2 3">
    <name type="scientific">Marmoricola endophyticus</name>
    <dbReference type="NCBI Taxonomy" id="2040280"/>
    <lineage>
        <taxon>Bacteria</taxon>
        <taxon>Bacillati</taxon>
        <taxon>Actinomycetota</taxon>
        <taxon>Actinomycetes</taxon>
        <taxon>Propionibacteriales</taxon>
        <taxon>Nocardioidaceae</taxon>
        <taxon>Marmoricola</taxon>
    </lineage>
</organism>
<evidence type="ECO:0008006" key="4">
    <source>
        <dbReference type="Google" id="ProtNLM"/>
    </source>
</evidence>
<evidence type="ECO:0000313" key="2">
    <source>
        <dbReference type="EMBL" id="GGF57103.1"/>
    </source>
</evidence>
<reference evidence="2" key="2">
    <citation type="submission" date="2020-09" db="EMBL/GenBank/DDBJ databases">
        <authorList>
            <person name="Sun Q."/>
            <person name="Zhou Y."/>
        </authorList>
    </citation>
    <scope>NUCLEOTIDE SEQUENCE</scope>
    <source>
        <strain evidence="2">CGMCC 1.16067</strain>
    </source>
</reference>
<keyword evidence="3" id="KW-1185">Reference proteome</keyword>
<sequence>MSAVRTLVRRLQERRTDEAGTAIVELVWLAILLLVPLVYIVVAVLQTQRASYAATTAARSAGRAFVTSETEAAAPGRARAAAALAFQDQHVPSGRMRLTLTCRPDPANCLAPGSVVLADVRTSVLLPLVPDALGGNAPRIRVEASSRSPYGTFREDRP</sequence>
<feature type="transmembrane region" description="Helical" evidence="1">
    <location>
        <begin position="21"/>
        <end position="45"/>
    </location>
</feature>
<evidence type="ECO:0000313" key="3">
    <source>
        <dbReference type="Proteomes" id="UP000649179"/>
    </source>
</evidence>
<name>A0A917F753_9ACTN</name>
<keyword evidence="1" id="KW-0812">Transmembrane</keyword>
<dbReference type="Proteomes" id="UP000649179">
    <property type="component" value="Unassembled WGS sequence"/>
</dbReference>
<accession>A0A917F753</accession>
<dbReference type="EMBL" id="BMKQ01000002">
    <property type="protein sequence ID" value="GGF57103.1"/>
    <property type="molecule type" value="Genomic_DNA"/>
</dbReference>
<dbReference type="AlphaFoldDB" id="A0A917F753"/>
<protein>
    <recommendedName>
        <fullName evidence="4">Pilus assembly protein</fullName>
    </recommendedName>
</protein>
<evidence type="ECO:0000256" key="1">
    <source>
        <dbReference type="SAM" id="Phobius"/>
    </source>
</evidence>
<keyword evidence="1" id="KW-1133">Transmembrane helix</keyword>
<gene>
    <name evidence="2" type="ORF">GCM10011519_33820</name>
</gene>
<comment type="caution">
    <text evidence="2">The sequence shown here is derived from an EMBL/GenBank/DDBJ whole genome shotgun (WGS) entry which is preliminary data.</text>
</comment>
<keyword evidence="1" id="KW-0472">Membrane</keyword>